<dbReference type="AlphaFoldDB" id="A0A7G9ZAR6"/>
<dbReference type="InterPro" id="IPR002559">
    <property type="entry name" value="Transposase_11"/>
</dbReference>
<gene>
    <name evidence="3" type="ORF">DPOOOCMC_00008</name>
</gene>
<name>A0A7G9ZAR6_9EURY</name>
<dbReference type="Pfam" id="PF05598">
    <property type="entry name" value="DUF772"/>
    <property type="match status" value="1"/>
</dbReference>
<dbReference type="InterPro" id="IPR008490">
    <property type="entry name" value="Transposase_InsH_N"/>
</dbReference>
<dbReference type="EMBL" id="MT631686">
    <property type="protein sequence ID" value="QNO57350.1"/>
    <property type="molecule type" value="Genomic_DNA"/>
</dbReference>
<dbReference type="GO" id="GO:0004803">
    <property type="term" value="F:transposase activity"/>
    <property type="evidence" value="ECO:0007669"/>
    <property type="project" value="InterPro"/>
</dbReference>
<feature type="domain" description="Transposase IS4-like" evidence="1">
    <location>
        <begin position="252"/>
        <end position="352"/>
    </location>
</feature>
<organism evidence="3">
    <name type="scientific">Candidatus Methanophaga sp. ANME-1 ERB7</name>
    <dbReference type="NCBI Taxonomy" id="2759913"/>
    <lineage>
        <taxon>Archaea</taxon>
        <taxon>Methanobacteriati</taxon>
        <taxon>Methanobacteriota</taxon>
        <taxon>Stenosarchaea group</taxon>
        <taxon>Methanomicrobia</taxon>
        <taxon>Candidatus Methanophagales</taxon>
        <taxon>Candidatus Methanophagaceae</taxon>
        <taxon>Candidatus Methanophaga</taxon>
    </lineage>
</organism>
<dbReference type="PANTHER" id="PTHR33408">
    <property type="entry name" value="TRANSPOSASE"/>
    <property type="match status" value="1"/>
</dbReference>
<reference evidence="3" key="1">
    <citation type="submission" date="2020-06" db="EMBL/GenBank/DDBJ databases">
        <title>Unique genomic features of the anaerobic methanotrophic archaea.</title>
        <authorList>
            <person name="Chadwick G.L."/>
            <person name="Skennerton C.T."/>
            <person name="Laso-Perez R."/>
            <person name="Leu A.O."/>
            <person name="Speth D.R."/>
            <person name="Yu H."/>
            <person name="Morgan-Lang C."/>
            <person name="Hatzenpichler R."/>
            <person name="Goudeau D."/>
            <person name="Malmstrom R."/>
            <person name="Brazelton W.J."/>
            <person name="Woyke T."/>
            <person name="Hallam S.J."/>
            <person name="Tyson G.W."/>
            <person name="Wegener G."/>
            <person name="Boetius A."/>
            <person name="Orphan V."/>
        </authorList>
    </citation>
    <scope>NUCLEOTIDE SEQUENCE</scope>
</reference>
<proteinExistence type="predicted"/>
<dbReference type="GO" id="GO:0006313">
    <property type="term" value="P:DNA transposition"/>
    <property type="evidence" value="ECO:0007669"/>
    <property type="project" value="InterPro"/>
</dbReference>
<evidence type="ECO:0008006" key="4">
    <source>
        <dbReference type="Google" id="ProtNLM"/>
    </source>
</evidence>
<protein>
    <recommendedName>
        <fullName evidence="4">Transposase InsH N-terminal domain-containing protein</fullName>
    </recommendedName>
</protein>
<sequence length="378" mass="43423">MAFIRRLRNQNWLFPPTIADLIEEDHICRLVDDVVENIDFKSIEGRYDGPGSPAYHPKVMMKLLIQGTIDGIRSSRKISKATKENVVYMYLSDHLNPDFRTICRFRKDNLETIKLVIAEIAKLAREMGMVKLGHLSIDGTKIKASASNFSVVSKEELDEIKEAIDMELQKGIEIDEMEDHIYGDTDPDKLPKSFKDLKEKIRKDKAAKIIDQYKNGDQKEKKRIEKQLGKVQNELEVSGKDFVSFTDPESRFMKNKKHFSEFSYNPQVTVDAEHGIVVAEDVVQNVRDVEQLKPQIEQIEDVFGKLPKNTIISADNDYHSAENIDFLKEHELDGYIPHEKLASKMQGKTKESGRFDKDNLYVFSSIYNHFILPPATAI</sequence>
<dbReference type="NCBIfam" id="NF033551">
    <property type="entry name" value="transpos_IS1182"/>
    <property type="match status" value="1"/>
</dbReference>
<dbReference type="Pfam" id="PF01609">
    <property type="entry name" value="DDE_Tnp_1"/>
    <property type="match status" value="1"/>
</dbReference>
<evidence type="ECO:0000313" key="3">
    <source>
        <dbReference type="EMBL" id="QNO57350.1"/>
    </source>
</evidence>
<evidence type="ECO:0000259" key="2">
    <source>
        <dbReference type="Pfam" id="PF05598"/>
    </source>
</evidence>
<dbReference type="GO" id="GO:0003677">
    <property type="term" value="F:DNA binding"/>
    <property type="evidence" value="ECO:0007669"/>
    <property type="project" value="InterPro"/>
</dbReference>
<feature type="domain" description="Transposase InsH N-terminal" evidence="2">
    <location>
        <begin position="18"/>
        <end position="107"/>
    </location>
</feature>
<evidence type="ECO:0000259" key="1">
    <source>
        <dbReference type="Pfam" id="PF01609"/>
    </source>
</evidence>
<dbReference type="InterPro" id="IPR047629">
    <property type="entry name" value="IS1182_transpos"/>
</dbReference>
<accession>A0A7G9ZAR6</accession>
<dbReference type="PANTHER" id="PTHR33408:SF2">
    <property type="entry name" value="TRANSPOSASE DDE DOMAIN-CONTAINING PROTEIN"/>
    <property type="match status" value="1"/>
</dbReference>